<organism evidence="2 3">
    <name type="scientific">Phytophthora citrophthora</name>
    <dbReference type="NCBI Taxonomy" id="4793"/>
    <lineage>
        <taxon>Eukaryota</taxon>
        <taxon>Sar</taxon>
        <taxon>Stramenopiles</taxon>
        <taxon>Oomycota</taxon>
        <taxon>Peronosporomycetes</taxon>
        <taxon>Peronosporales</taxon>
        <taxon>Peronosporaceae</taxon>
        <taxon>Phytophthora</taxon>
    </lineage>
</organism>
<gene>
    <name evidence="2" type="ORF">P3T76_013962</name>
</gene>
<dbReference type="Proteomes" id="UP001259832">
    <property type="component" value="Unassembled WGS sequence"/>
</dbReference>
<feature type="compositionally biased region" description="Basic and acidic residues" evidence="1">
    <location>
        <begin position="302"/>
        <end position="311"/>
    </location>
</feature>
<evidence type="ECO:0000313" key="3">
    <source>
        <dbReference type="Proteomes" id="UP001259832"/>
    </source>
</evidence>
<accession>A0AAD9G2N4</accession>
<keyword evidence="3" id="KW-1185">Reference proteome</keyword>
<sequence>MGAGPSLGKFLKSMDDEDLSKLVEEAYRLEPQRMEKMFALAKERYYEETGQTREVDAVDAATALSLSAALLQPPQSLTPSSAPPMLSEMLPPPATTTVIPSVAVVHSVTTTPTMDSMPDAEDQPVLTGNRDPMNALWTFEGHHLRQLKAADKNPQNKSSHPLQQEMADHLSKHGGGIDPSTAAISMPQRELDADGYPVMYGSCGRDKRYGRCSVCYYRGLRCNTDHYCACCQKPVCIRPRMYPGEEHHKICWNVLHMDKEIVKRVQKKRKRKLRDATAPTAVTVTTMTRLKNVTSFNTGDAETDHSDRPDDSLDQSAVDLHRAPSIPTVVADVSGAVDL</sequence>
<feature type="region of interest" description="Disordered" evidence="1">
    <location>
        <begin position="150"/>
        <end position="180"/>
    </location>
</feature>
<evidence type="ECO:0000256" key="1">
    <source>
        <dbReference type="SAM" id="MobiDB-lite"/>
    </source>
</evidence>
<evidence type="ECO:0000313" key="2">
    <source>
        <dbReference type="EMBL" id="KAK1930641.1"/>
    </source>
</evidence>
<dbReference type="EMBL" id="JASMQC010000038">
    <property type="protein sequence ID" value="KAK1930641.1"/>
    <property type="molecule type" value="Genomic_DNA"/>
</dbReference>
<feature type="region of interest" description="Disordered" evidence="1">
    <location>
        <begin position="295"/>
        <end position="314"/>
    </location>
</feature>
<reference evidence="2" key="1">
    <citation type="submission" date="2023-08" db="EMBL/GenBank/DDBJ databases">
        <title>Reference Genome Resource for the Citrus Pathogen Phytophthora citrophthora.</title>
        <authorList>
            <person name="Moller H."/>
            <person name="Coetzee B."/>
            <person name="Rose L.J."/>
            <person name="Van Niekerk J.M."/>
        </authorList>
    </citation>
    <scope>NUCLEOTIDE SEQUENCE</scope>
    <source>
        <strain evidence="2">STE-U-9442</strain>
    </source>
</reference>
<name>A0AAD9G2N4_9STRA</name>
<comment type="caution">
    <text evidence="2">The sequence shown here is derived from an EMBL/GenBank/DDBJ whole genome shotgun (WGS) entry which is preliminary data.</text>
</comment>
<dbReference type="AlphaFoldDB" id="A0AAD9G2N4"/>
<feature type="compositionally biased region" description="Polar residues" evidence="1">
    <location>
        <begin position="153"/>
        <end position="162"/>
    </location>
</feature>
<proteinExistence type="predicted"/>
<protein>
    <submittedName>
        <fullName evidence="2">Uncharacterized protein</fullName>
    </submittedName>
</protein>